<evidence type="ECO:0000313" key="1">
    <source>
        <dbReference type="EMBL" id="EME55667.1"/>
    </source>
</evidence>
<organism evidence="1 2">
    <name type="scientific">Amycolatopsis decaplanina DSM 44594</name>
    <dbReference type="NCBI Taxonomy" id="1284240"/>
    <lineage>
        <taxon>Bacteria</taxon>
        <taxon>Bacillati</taxon>
        <taxon>Actinomycetota</taxon>
        <taxon>Actinomycetes</taxon>
        <taxon>Pseudonocardiales</taxon>
        <taxon>Pseudonocardiaceae</taxon>
        <taxon>Amycolatopsis</taxon>
    </lineage>
</organism>
<sequence length="60" mass="6491">MVWMREAAERFLAEFGGLKVDIAGAGIAKGRESFELNPGDVDSEVDRFADWGAGLGKSLF</sequence>
<dbReference type="AlphaFoldDB" id="M2YLT1"/>
<gene>
    <name evidence="1" type="ORF">H074_25085</name>
</gene>
<dbReference type="EMBL" id="AOHO01000067">
    <property type="protein sequence ID" value="EME55667.1"/>
    <property type="molecule type" value="Genomic_DNA"/>
</dbReference>
<dbReference type="PATRIC" id="fig|1284240.4.peg.5093"/>
<keyword evidence="2" id="KW-1185">Reference proteome</keyword>
<name>M2YLT1_9PSEU</name>
<dbReference type="Proteomes" id="UP000054226">
    <property type="component" value="Unassembled WGS sequence"/>
</dbReference>
<protein>
    <submittedName>
        <fullName evidence="1">Uncharacterized protein</fullName>
    </submittedName>
</protein>
<accession>M2YLT1</accession>
<evidence type="ECO:0000313" key="2">
    <source>
        <dbReference type="Proteomes" id="UP000054226"/>
    </source>
</evidence>
<proteinExistence type="predicted"/>
<comment type="caution">
    <text evidence="1">The sequence shown here is derived from an EMBL/GenBank/DDBJ whole genome shotgun (WGS) entry which is preliminary data.</text>
</comment>
<reference evidence="1 2" key="1">
    <citation type="journal article" date="2013" name="Genome Announc.">
        <title>Draft Genome Sequence of Amycolatopsis decaplanina Strain DSM 44594T.</title>
        <authorList>
            <person name="Kaur N."/>
            <person name="Kumar S."/>
            <person name="Bala M."/>
            <person name="Raghava G.P."/>
            <person name="Mayilraj S."/>
        </authorList>
    </citation>
    <scope>NUCLEOTIDE SEQUENCE [LARGE SCALE GENOMIC DNA]</scope>
    <source>
        <strain evidence="1 2">DSM 44594</strain>
    </source>
</reference>